<evidence type="ECO:0000259" key="5">
    <source>
        <dbReference type="PROSITE" id="PS50887"/>
    </source>
</evidence>
<dbReference type="SUPFAM" id="SSF48452">
    <property type="entry name" value="TPR-like"/>
    <property type="match status" value="2"/>
</dbReference>
<dbReference type="InterPro" id="IPR043128">
    <property type="entry name" value="Rev_trsase/Diguanyl_cyclase"/>
</dbReference>
<dbReference type="Pfam" id="PF13424">
    <property type="entry name" value="TPR_12"/>
    <property type="match status" value="1"/>
</dbReference>
<dbReference type="Gene3D" id="3.30.70.270">
    <property type="match status" value="1"/>
</dbReference>
<feature type="repeat" description="TPR" evidence="3">
    <location>
        <begin position="243"/>
        <end position="276"/>
    </location>
</feature>
<dbReference type="GO" id="GO:0005886">
    <property type="term" value="C:plasma membrane"/>
    <property type="evidence" value="ECO:0007669"/>
    <property type="project" value="TreeGrafter"/>
</dbReference>
<dbReference type="EC" id="2.7.7.65" evidence="1"/>
<accession>A0A931J679</accession>
<dbReference type="PANTHER" id="PTHR45138:SF9">
    <property type="entry name" value="DIGUANYLATE CYCLASE DGCM-RELATED"/>
    <property type="match status" value="1"/>
</dbReference>
<dbReference type="InterPro" id="IPR029787">
    <property type="entry name" value="Nucleotide_cyclase"/>
</dbReference>
<keyword evidence="3" id="KW-0802">TPR repeat</keyword>
<dbReference type="PROSITE" id="PS50005">
    <property type="entry name" value="TPR"/>
    <property type="match status" value="1"/>
</dbReference>
<feature type="domain" description="GGDEF" evidence="5">
    <location>
        <begin position="409"/>
        <end position="543"/>
    </location>
</feature>
<dbReference type="GO" id="GO:0043709">
    <property type="term" value="P:cell adhesion involved in single-species biofilm formation"/>
    <property type="evidence" value="ECO:0007669"/>
    <property type="project" value="TreeGrafter"/>
</dbReference>
<evidence type="ECO:0000313" key="7">
    <source>
        <dbReference type="Proteomes" id="UP000613266"/>
    </source>
</evidence>
<dbReference type="PROSITE" id="PS50887">
    <property type="entry name" value="GGDEF"/>
    <property type="match status" value="1"/>
</dbReference>
<feature type="coiled-coil region" evidence="4">
    <location>
        <begin position="348"/>
        <end position="385"/>
    </location>
</feature>
<protein>
    <recommendedName>
        <fullName evidence="1">diguanylate cyclase</fullName>
        <ecNumber evidence="1">2.7.7.65</ecNumber>
    </recommendedName>
</protein>
<dbReference type="InterPro" id="IPR011990">
    <property type="entry name" value="TPR-like_helical_dom_sf"/>
</dbReference>
<dbReference type="CDD" id="cd01949">
    <property type="entry name" value="GGDEF"/>
    <property type="match status" value="1"/>
</dbReference>
<sequence length="549" mass="59625">MLSPALESDLTRLAGQALVRPADTLAELQTLEAALPAAEQQAAALALARVRGLAEVCHGELAGLERLLAAQRASTAAPARLRFDLARTLAIAYAHTGLHDDSLEWARHALDLARQAQDPQAQAEALLSCGVAISRGGDAEQGLALYAQALEGFEALGLARLQLAVRNNMGINLKNLGRPAEALAQFEQALALAEAHGLHDSAALLRTNLAEPLAQLGRLNEARAVGEQAAAEHAGRSHPAGETTARIGLGLVLLECGEQERAAAQFERALALCTQTGDRLTLQRAHWQLSQLHKRAGRHQEALAHLEAAHEAERAQFNEDSDRRRRALQVQAELLAAQTDANQQRLRRLELERAHAELRSLHERLQAADREKTRLLARLAEESRTDALTGLANRRQFDERLTLEWPRSPGLQLALIDVDHFKQVNDRFGHALGDAVLQALAQPLREARADLALRLGGEEFGLLFLHGDRERALQACEALCERLRRQDWAALHPELHITVSIGLAGRAEMAAAPDLPAALYARADARLYAAKRAGRDRVVADDGQGSLAP</sequence>
<reference evidence="6" key="1">
    <citation type="submission" date="2020-12" db="EMBL/GenBank/DDBJ databases">
        <title>The genome sequence of Inhella sp. 1Y17.</title>
        <authorList>
            <person name="Liu Y."/>
        </authorList>
    </citation>
    <scope>NUCLEOTIDE SEQUENCE</scope>
    <source>
        <strain evidence="6">1Y17</strain>
    </source>
</reference>
<dbReference type="FunFam" id="3.30.70.270:FF:000001">
    <property type="entry name" value="Diguanylate cyclase domain protein"/>
    <property type="match status" value="1"/>
</dbReference>
<dbReference type="InterPro" id="IPR050469">
    <property type="entry name" value="Diguanylate_Cyclase"/>
</dbReference>
<dbReference type="InterPro" id="IPR000160">
    <property type="entry name" value="GGDEF_dom"/>
</dbReference>
<dbReference type="GO" id="GO:0052621">
    <property type="term" value="F:diguanylate cyclase activity"/>
    <property type="evidence" value="ECO:0007669"/>
    <property type="project" value="UniProtKB-EC"/>
</dbReference>
<dbReference type="RefSeq" id="WP_198110803.1">
    <property type="nucleotide sequence ID" value="NZ_JAEDAK010000005.1"/>
</dbReference>
<dbReference type="Pfam" id="PF00990">
    <property type="entry name" value="GGDEF"/>
    <property type="match status" value="1"/>
</dbReference>
<evidence type="ECO:0000313" key="6">
    <source>
        <dbReference type="EMBL" id="MBH9577042.1"/>
    </source>
</evidence>
<gene>
    <name evidence="6" type="ORF">I7X39_09000</name>
</gene>
<dbReference type="PANTHER" id="PTHR45138">
    <property type="entry name" value="REGULATORY COMPONENTS OF SENSORY TRANSDUCTION SYSTEM"/>
    <property type="match status" value="1"/>
</dbReference>
<dbReference type="SMART" id="SM00267">
    <property type="entry name" value="GGDEF"/>
    <property type="match status" value="1"/>
</dbReference>
<organism evidence="6 7">
    <name type="scientific">Inhella proteolytica</name>
    <dbReference type="NCBI Taxonomy" id="2795029"/>
    <lineage>
        <taxon>Bacteria</taxon>
        <taxon>Pseudomonadati</taxon>
        <taxon>Pseudomonadota</taxon>
        <taxon>Betaproteobacteria</taxon>
        <taxon>Burkholderiales</taxon>
        <taxon>Sphaerotilaceae</taxon>
        <taxon>Inhella</taxon>
    </lineage>
</organism>
<evidence type="ECO:0000256" key="2">
    <source>
        <dbReference type="ARBA" id="ARBA00034247"/>
    </source>
</evidence>
<evidence type="ECO:0000256" key="4">
    <source>
        <dbReference type="SAM" id="Coils"/>
    </source>
</evidence>
<keyword evidence="7" id="KW-1185">Reference proteome</keyword>
<dbReference type="InterPro" id="IPR019734">
    <property type="entry name" value="TPR_rpt"/>
</dbReference>
<dbReference type="Proteomes" id="UP000613266">
    <property type="component" value="Unassembled WGS sequence"/>
</dbReference>
<proteinExistence type="predicted"/>
<dbReference type="SUPFAM" id="SSF55073">
    <property type="entry name" value="Nucleotide cyclase"/>
    <property type="match status" value="1"/>
</dbReference>
<dbReference type="Gene3D" id="1.25.40.10">
    <property type="entry name" value="Tetratricopeptide repeat domain"/>
    <property type="match status" value="1"/>
</dbReference>
<dbReference type="SMART" id="SM00028">
    <property type="entry name" value="TPR"/>
    <property type="match status" value="4"/>
</dbReference>
<evidence type="ECO:0000256" key="3">
    <source>
        <dbReference type="PROSITE-ProRule" id="PRU00339"/>
    </source>
</evidence>
<comment type="catalytic activity">
    <reaction evidence="2">
        <text>2 GTP = 3',3'-c-di-GMP + 2 diphosphate</text>
        <dbReference type="Rhea" id="RHEA:24898"/>
        <dbReference type="ChEBI" id="CHEBI:33019"/>
        <dbReference type="ChEBI" id="CHEBI:37565"/>
        <dbReference type="ChEBI" id="CHEBI:58805"/>
        <dbReference type="EC" id="2.7.7.65"/>
    </reaction>
</comment>
<dbReference type="NCBIfam" id="TIGR00254">
    <property type="entry name" value="GGDEF"/>
    <property type="match status" value="1"/>
</dbReference>
<dbReference type="AlphaFoldDB" id="A0A931J679"/>
<keyword evidence="4" id="KW-0175">Coiled coil</keyword>
<comment type="caution">
    <text evidence="6">The sequence shown here is derived from an EMBL/GenBank/DDBJ whole genome shotgun (WGS) entry which is preliminary data.</text>
</comment>
<dbReference type="GO" id="GO:1902201">
    <property type="term" value="P:negative regulation of bacterial-type flagellum-dependent cell motility"/>
    <property type="evidence" value="ECO:0007669"/>
    <property type="project" value="TreeGrafter"/>
</dbReference>
<dbReference type="EMBL" id="JAEDAK010000005">
    <property type="protein sequence ID" value="MBH9577042.1"/>
    <property type="molecule type" value="Genomic_DNA"/>
</dbReference>
<evidence type="ECO:0000256" key="1">
    <source>
        <dbReference type="ARBA" id="ARBA00012528"/>
    </source>
</evidence>
<name>A0A931J679_9BURK</name>